<dbReference type="EMBL" id="PNBA02000018">
    <property type="protein sequence ID" value="KAG6392877.1"/>
    <property type="molecule type" value="Genomic_DNA"/>
</dbReference>
<dbReference type="InterPro" id="IPR016197">
    <property type="entry name" value="Chromo-like_dom_sf"/>
</dbReference>
<reference evidence="5" key="1">
    <citation type="submission" date="2018-01" db="EMBL/GenBank/DDBJ databases">
        <authorList>
            <person name="Mao J.F."/>
        </authorList>
    </citation>
    <scope>NUCLEOTIDE SEQUENCE</scope>
    <source>
        <strain evidence="5">Huo1</strain>
        <tissue evidence="5">Leaf</tissue>
    </source>
</reference>
<feature type="repeat" description="TPR" evidence="1">
    <location>
        <begin position="642"/>
        <end position="675"/>
    </location>
</feature>
<evidence type="ECO:0000259" key="4">
    <source>
        <dbReference type="Pfam" id="PF24626"/>
    </source>
</evidence>
<dbReference type="SUPFAM" id="SSF48452">
    <property type="entry name" value="TPR-like"/>
    <property type="match status" value="1"/>
</dbReference>
<comment type="caution">
    <text evidence="5">The sequence shown here is derived from an EMBL/GenBank/DDBJ whole genome shotgun (WGS) entry which is preliminary data.</text>
</comment>
<evidence type="ECO:0000256" key="1">
    <source>
        <dbReference type="PROSITE-ProRule" id="PRU00339"/>
    </source>
</evidence>
<dbReference type="Pfam" id="PF17921">
    <property type="entry name" value="Integrase_H2C2"/>
    <property type="match status" value="1"/>
</dbReference>
<dbReference type="InterPro" id="IPR056924">
    <property type="entry name" value="SH3_Tf2-1"/>
</dbReference>
<sequence length="1142" mass="128706">MAPATAERIQLAKLCSSKDWSKAIRILDSLLAQSCAIQDFCNRAFCYSQLELHKNVVKDCNKALQLDPKLLQAYILKEMRKSSGKTGPNDEESADNPATIIGAPPLYSSTTELGSQIIVYKEGRLNRAADALSLRDTEQLELAALSRPGWADWSTAQSTLTADDPLQRIRSELEAGRLAAPHYELVHGILFYKGRFVVPSNSSWIPKLLAEFHVTPSGGHAGAYRTYRRLASNVYLPGMVKHFPPHRQATIFSAPNRKLAPRFFGPFRVGARIGRTAYRLELPVGSRIHPVFHVSLLKRAIGSEVPDHNLPDSLWEADPPVLPDQVLDRRSVSRDGEPHDQVLVQWLGQEVDDATWVDVADMQGHAFSAMGRKEEALLVWEQGYECAVCQSADLKQLMELEELMRIAKENGSIQNSDMGSSGLSRGIAQILQEEPDYPEALTGRGTAYAFQRELHAAIADFTKAIESNPLAGEAWKRRGQARAALGESAKAIADLTKALDFESNSPDILHERGIVNFKFKDYKAAVEDLSTCVEADGQNKSALTYLGLAVSSLGEYKRAEEAHTKAIQIDQNFLEAWTHLTQFYQDMANSEKALRCIHEILKIDERFAKAYHLYGLLLHGMGEHRNAIKELSTGLSIDSSNIECLYLRASCYHAIGEFKEAVKDYDAALDLELDSMEKFILQCLAFYQKEIALYTASKFNTEFSWFDLDGDIDPLFKEYWCNRLHPKNVCEKAADSIGKKIQYHCPGFMPNKRQQILLKGLALPNEMPEILHSDIQQADNRELALANVDCVIQHALTDNLYLNMNQYRMAGLAALEIAQKVVRVWRSIQTDWKHSNKGSLKHGKKVRRKEELIHTSHNRGGAGCSTSSFFESSTTSNVAEDRPFWHPSLPWHGVYSMAVKWRQISEPCDPVVWINKLSEEFNSGFRSETPLVLGQAKVVRYIPKFDRAFSVAKTLMKENKYARDKKNNLIYLNEDGKLQEVEMAREKPLIPPILNAESCSDLYKAVGQDFWLATWCHSMAVEGDPIGYDFAVKTPCTPSRWDDFEMEMVSAWEALCYAYCGENYGSTDFDVLENVRVAILRMTYYWYNFIPLSRGTALDWDAILERDPNSFISSVKSWLHPSLKISTSWKGYPDVASTLETT</sequence>
<feature type="domain" description="Tf2-1-like SH3-like" evidence="4">
    <location>
        <begin position="247"/>
        <end position="300"/>
    </location>
</feature>
<feature type="domain" description="Integrase zinc-binding" evidence="3">
    <location>
        <begin position="202"/>
        <end position="242"/>
    </location>
</feature>
<proteinExistence type="predicted"/>
<dbReference type="InterPro" id="IPR011990">
    <property type="entry name" value="TPR-like_helical_dom_sf"/>
</dbReference>
<feature type="region of interest" description="Disordered" evidence="2">
    <location>
        <begin position="81"/>
        <end position="101"/>
    </location>
</feature>
<keyword evidence="1" id="KW-0802">TPR repeat</keyword>
<feature type="repeat" description="TPR" evidence="1">
    <location>
        <begin position="472"/>
        <end position="505"/>
    </location>
</feature>
<evidence type="ECO:0000313" key="6">
    <source>
        <dbReference type="Proteomes" id="UP000298416"/>
    </source>
</evidence>
<dbReference type="InterPro" id="IPR041588">
    <property type="entry name" value="Integrase_H2C2"/>
</dbReference>
<evidence type="ECO:0000313" key="5">
    <source>
        <dbReference type="EMBL" id="KAG6392877.1"/>
    </source>
</evidence>
<feature type="repeat" description="TPR" evidence="1">
    <location>
        <begin position="438"/>
        <end position="471"/>
    </location>
</feature>
<organism evidence="5">
    <name type="scientific">Salvia splendens</name>
    <name type="common">Scarlet sage</name>
    <dbReference type="NCBI Taxonomy" id="180675"/>
    <lineage>
        <taxon>Eukaryota</taxon>
        <taxon>Viridiplantae</taxon>
        <taxon>Streptophyta</taxon>
        <taxon>Embryophyta</taxon>
        <taxon>Tracheophyta</taxon>
        <taxon>Spermatophyta</taxon>
        <taxon>Magnoliopsida</taxon>
        <taxon>eudicotyledons</taxon>
        <taxon>Gunneridae</taxon>
        <taxon>Pentapetalae</taxon>
        <taxon>asterids</taxon>
        <taxon>lamiids</taxon>
        <taxon>Lamiales</taxon>
        <taxon>Lamiaceae</taxon>
        <taxon>Nepetoideae</taxon>
        <taxon>Mentheae</taxon>
        <taxon>Salviinae</taxon>
        <taxon>Salvia</taxon>
        <taxon>Salvia subgen. Calosphace</taxon>
        <taxon>core Calosphace</taxon>
    </lineage>
</organism>
<reference evidence="5" key="2">
    <citation type="submission" date="2020-08" db="EMBL/GenBank/DDBJ databases">
        <title>Plant Genome Project.</title>
        <authorList>
            <person name="Zhang R.-G."/>
        </authorList>
    </citation>
    <scope>NUCLEOTIDE SEQUENCE</scope>
    <source>
        <strain evidence="5">Huo1</strain>
        <tissue evidence="5">Leaf</tissue>
    </source>
</reference>
<protein>
    <recommendedName>
        <fullName evidence="7">Superkiller protein 3</fullName>
    </recommendedName>
</protein>
<evidence type="ECO:0008006" key="7">
    <source>
        <dbReference type="Google" id="ProtNLM"/>
    </source>
</evidence>
<dbReference type="Gene3D" id="1.25.40.10">
    <property type="entry name" value="Tetratricopeptide repeat domain"/>
    <property type="match status" value="3"/>
</dbReference>
<dbReference type="GO" id="GO:0045892">
    <property type="term" value="P:negative regulation of DNA-templated transcription"/>
    <property type="evidence" value="ECO:0007669"/>
    <property type="project" value="InterPro"/>
</dbReference>
<dbReference type="SUPFAM" id="SSF54160">
    <property type="entry name" value="Chromo domain-like"/>
    <property type="match status" value="1"/>
</dbReference>
<dbReference type="PROSITE" id="PS50005">
    <property type="entry name" value="TPR"/>
    <property type="match status" value="5"/>
</dbReference>
<name>A0A8X8Z5I7_SALSN</name>
<dbReference type="InterPro" id="IPR044650">
    <property type="entry name" value="SRFR1-like"/>
</dbReference>
<dbReference type="SMART" id="SM00028">
    <property type="entry name" value="TPR"/>
    <property type="match status" value="8"/>
</dbReference>
<gene>
    <name evidence="5" type="ORF">SASPL_147105</name>
</gene>
<dbReference type="Pfam" id="PF13432">
    <property type="entry name" value="TPR_16"/>
    <property type="match status" value="1"/>
</dbReference>
<dbReference type="InterPro" id="IPR019734">
    <property type="entry name" value="TPR_rpt"/>
</dbReference>
<dbReference type="Pfam" id="PF12895">
    <property type="entry name" value="ANAPC3"/>
    <property type="match status" value="1"/>
</dbReference>
<feature type="repeat" description="TPR" evidence="1">
    <location>
        <begin position="608"/>
        <end position="641"/>
    </location>
</feature>
<dbReference type="Pfam" id="PF24626">
    <property type="entry name" value="SH3_Tf2-1"/>
    <property type="match status" value="1"/>
</dbReference>
<evidence type="ECO:0000256" key="2">
    <source>
        <dbReference type="SAM" id="MobiDB-lite"/>
    </source>
</evidence>
<dbReference type="Proteomes" id="UP000298416">
    <property type="component" value="Unassembled WGS sequence"/>
</dbReference>
<accession>A0A8X8Z5I7</accession>
<evidence type="ECO:0000259" key="3">
    <source>
        <dbReference type="Pfam" id="PF17921"/>
    </source>
</evidence>
<keyword evidence="6" id="KW-1185">Reference proteome</keyword>
<feature type="repeat" description="TPR" evidence="1">
    <location>
        <begin position="540"/>
        <end position="573"/>
    </location>
</feature>
<dbReference type="PANTHER" id="PTHR44749">
    <property type="entry name" value="SUPPRESSOR OF RPS4-RLD 1"/>
    <property type="match status" value="1"/>
</dbReference>
<dbReference type="PANTHER" id="PTHR44749:SF1">
    <property type="entry name" value="TETRATRICOPEPTIDE-LIKE HELICAL DOMAIN-CONTAINING PROTEIN"/>
    <property type="match status" value="1"/>
</dbReference>
<dbReference type="AlphaFoldDB" id="A0A8X8Z5I7"/>
<dbReference type="Gene3D" id="1.10.340.70">
    <property type="match status" value="1"/>
</dbReference>